<dbReference type="EMBL" id="FONV01000009">
    <property type="protein sequence ID" value="SFF37627.1"/>
    <property type="molecule type" value="Genomic_DNA"/>
</dbReference>
<name>A0A1I2I924_9ACTN</name>
<organism evidence="1 2">
    <name type="scientific">Actinoplanes philippinensis</name>
    <dbReference type="NCBI Taxonomy" id="35752"/>
    <lineage>
        <taxon>Bacteria</taxon>
        <taxon>Bacillati</taxon>
        <taxon>Actinomycetota</taxon>
        <taxon>Actinomycetes</taxon>
        <taxon>Micromonosporales</taxon>
        <taxon>Micromonosporaceae</taxon>
        <taxon>Actinoplanes</taxon>
    </lineage>
</organism>
<dbReference type="OrthoDB" id="3293852at2"/>
<evidence type="ECO:0000313" key="1">
    <source>
        <dbReference type="EMBL" id="SFF37627.1"/>
    </source>
</evidence>
<evidence type="ECO:0000313" key="2">
    <source>
        <dbReference type="Proteomes" id="UP000199645"/>
    </source>
</evidence>
<sequence length="83" mass="9531">MAGRGEERCRVHVRRYLEAPFLADQARRTQAANRADYENDVVTPGVPPSLRKALEEWVVDESTPDDEVADFIGWPVARVREHR</sequence>
<proteinExistence type="predicted"/>
<dbReference type="RefSeq" id="WP_093618108.1">
    <property type="nucleotide sequence ID" value="NZ_BOMT01000052.1"/>
</dbReference>
<dbReference type="AlphaFoldDB" id="A0A1I2I924"/>
<protein>
    <submittedName>
        <fullName evidence="1">Uncharacterized protein</fullName>
    </submittedName>
</protein>
<dbReference type="Proteomes" id="UP000199645">
    <property type="component" value="Unassembled WGS sequence"/>
</dbReference>
<gene>
    <name evidence="1" type="ORF">SAMN05421541_109341</name>
</gene>
<accession>A0A1I2I924</accession>
<keyword evidence="2" id="KW-1185">Reference proteome</keyword>
<dbReference type="STRING" id="35752.SAMN05421541_109341"/>
<reference evidence="1 2" key="1">
    <citation type="submission" date="2016-10" db="EMBL/GenBank/DDBJ databases">
        <authorList>
            <person name="de Groot N.N."/>
        </authorList>
    </citation>
    <scope>NUCLEOTIDE SEQUENCE [LARGE SCALE GENOMIC DNA]</scope>
    <source>
        <strain evidence="1 2">DSM 43019</strain>
    </source>
</reference>